<evidence type="ECO:0000313" key="2">
    <source>
        <dbReference type="Proteomes" id="UP000324222"/>
    </source>
</evidence>
<keyword evidence="2" id="KW-1185">Reference proteome</keyword>
<dbReference type="EMBL" id="VSRR010047404">
    <property type="protein sequence ID" value="MPC78034.1"/>
    <property type="molecule type" value="Genomic_DNA"/>
</dbReference>
<gene>
    <name evidence="1" type="ORF">E2C01_072507</name>
</gene>
<organism evidence="1 2">
    <name type="scientific">Portunus trituberculatus</name>
    <name type="common">Swimming crab</name>
    <name type="synonym">Neptunus trituberculatus</name>
    <dbReference type="NCBI Taxonomy" id="210409"/>
    <lineage>
        <taxon>Eukaryota</taxon>
        <taxon>Metazoa</taxon>
        <taxon>Ecdysozoa</taxon>
        <taxon>Arthropoda</taxon>
        <taxon>Crustacea</taxon>
        <taxon>Multicrustacea</taxon>
        <taxon>Malacostraca</taxon>
        <taxon>Eumalacostraca</taxon>
        <taxon>Eucarida</taxon>
        <taxon>Decapoda</taxon>
        <taxon>Pleocyemata</taxon>
        <taxon>Brachyura</taxon>
        <taxon>Eubrachyura</taxon>
        <taxon>Portunoidea</taxon>
        <taxon>Portunidae</taxon>
        <taxon>Portuninae</taxon>
        <taxon>Portunus</taxon>
    </lineage>
</organism>
<accession>A0A5B7IBI5</accession>
<name>A0A5B7IBI5_PORTR</name>
<comment type="caution">
    <text evidence="1">The sequence shown here is derived from an EMBL/GenBank/DDBJ whole genome shotgun (WGS) entry which is preliminary data.</text>
</comment>
<sequence length="112" mass="13401">MNDDNLNDRFDEYEKIAVEKCGHSEYEGEQRLIRRRKRQYDESDSAEDIHLQPREQFRTTAYLAIIDQLATTLDDRLKAYEKVEKRFGFMSHITTMEKRTSKVCFKFGEDLP</sequence>
<reference evidence="1 2" key="1">
    <citation type="submission" date="2019-05" db="EMBL/GenBank/DDBJ databases">
        <title>Another draft genome of Portunus trituberculatus and its Hox gene families provides insights of decapod evolution.</title>
        <authorList>
            <person name="Jeong J.-H."/>
            <person name="Song I."/>
            <person name="Kim S."/>
            <person name="Choi T."/>
            <person name="Kim D."/>
            <person name="Ryu S."/>
            <person name="Kim W."/>
        </authorList>
    </citation>
    <scope>NUCLEOTIDE SEQUENCE [LARGE SCALE GENOMIC DNA]</scope>
    <source>
        <tissue evidence="1">Muscle</tissue>
    </source>
</reference>
<dbReference type="AlphaFoldDB" id="A0A5B7IBI5"/>
<protein>
    <submittedName>
        <fullName evidence="1">Uncharacterized protein</fullName>
    </submittedName>
</protein>
<proteinExistence type="predicted"/>
<dbReference type="Proteomes" id="UP000324222">
    <property type="component" value="Unassembled WGS sequence"/>
</dbReference>
<evidence type="ECO:0000313" key="1">
    <source>
        <dbReference type="EMBL" id="MPC78034.1"/>
    </source>
</evidence>